<keyword evidence="1" id="KW-0732">Signal</keyword>
<reference evidence="3" key="1">
    <citation type="submission" date="2017-09" db="EMBL/GenBank/DDBJ databases">
        <title>Depth-based differentiation of microbial function through sediment-hosted aquifers and enrichment of novel symbionts in the deep terrestrial subsurface.</title>
        <authorList>
            <person name="Probst A.J."/>
            <person name="Ladd B."/>
            <person name="Jarett J.K."/>
            <person name="Geller-Mcgrath D.E."/>
            <person name="Sieber C.M.K."/>
            <person name="Emerson J.B."/>
            <person name="Anantharaman K."/>
            <person name="Thomas B.C."/>
            <person name="Malmstrom R."/>
            <person name="Stieglmeier M."/>
            <person name="Klingl A."/>
            <person name="Woyke T."/>
            <person name="Ryan C.M."/>
            <person name="Banfield J.F."/>
        </authorList>
    </citation>
    <scope>NUCLEOTIDE SEQUENCE [LARGE SCALE GENOMIC DNA]</scope>
</reference>
<organism evidence="2 3">
    <name type="scientific">Candidatus Niyogibacteria bacterium CG10_big_fil_rev_8_21_14_0_10_46_36</name>
    <dbReference type="NCBI Taxonomy" id="1974726"/>
    <lineage>
        <taxon>Bacteria</taxon>
        <taxon>Candidatus Niyogiibacteriota</taxon>
    </lineage>
</organism>
<evidence type="ECO:0000313" key="3">
    <source>
        <dbReference type="Proteomes" id="UP000231503"/>
    </source>
</evidence>
<feature type="signal peptide" evidence="1">
    <location>
        <begin position="1"/>
        <end position="22"/>
    </location>
</feature>
<proteinExistence type="predicted"/>
<name>A0A2H0TFI7_9BACT</name>
<evidence type="ECO:0000256" key="1">
    <source>
        <dbReference type="SAM" id="SignalP"/>
    </source>
</evidence>
<comment type="caution">
    <text evidence="2">The sequence shown here is derived from an EMBL/GenBank/DDBJ whole genome shotgun (WGS) entry which is preliminary data.</text>
</comment>
<feature type="chain" id="PRO_5013769434" description="Lipoprotein" evidence="1">
    <location>
        <begin position="23"/>
        <end position="216"/>
    </location>
</feature>
<evidence type="ECO:0008006" key="4">
    <source>
        <dbReference type="Google" id="ProtNLM"/>
    </source>
</evidence>
<dbReference type="PROSITE" id="PS51257">
    <property type="entry name" value="PROKAR_LIPOPROTEIN"/>
    <property type="match status" value="1"/>
</dbReference>
<evidence type="ECO:0000313" key="2">
    <source>
        <dbReference type="EMBL" id="PIR69575.1"/>
    </source>
</evidence>
<accession>A0A2H0TFI7</accession>
<sequence>MKLLGMAIMLSTLFFVSCSSGAENAQSPPMSQSLEAGDAALRVCFAIKKNDFDFLFDHSERVRRELHKKEIIYPKAEFKKFKKQYRDAFITATKEAKGYVGVYNLLRSAKLSLVESKHMAEDAKPIFNVPAEENAYLVFIHAEFERIEDAFIVTEKNGEDILIKSVTFRVIIIEHSGSYFLNSPWSFSWDPEFRKRWPDEREMRHELLRRKAFTQK</sequence>
<protein>
    <recommendedName>
        <fullName evidence="4">Lipoprotein</fullName>
    </recommendedName>
</protein>
<dbReference type="EMBL" id="PFCO01000005">
    <property type="protein sequence ID" value="PIR69575.1"/>
    <property type="molecule type" value="Genomic_DNA"/>
</dbReference>
<dbReference type="Proteomes" id="UP000231503">
    <property type="component" value="Unassembled WGS sequence"/>
</dbReference>
<gene>
    <name evidence="2" type="ORF">COU47_02360</name>
</gene>
<dbReference type="AlphaFoldDB" id="A0A2H0TFI7"/>